<accession>A0ABU0RT33</accession>
<gene>
    <name evidence="1" type="ORF">QFZ49_005102</name>
</gene>
<dbReference type="Proteomes" id="UP001223072">
    <property type="component" value="Unassembled WGS sequence"/>
</dbReference>
<protein>
    <recommendedName>
        <fullName evidence="3">HTH cro/C1-type domain-containing protein</fullName>
    </recommendedName>
</protein>
<organism evidence="1 2">
    <name type="scientific">Streptomyces turgidiscabies</name>
    <dbReference type="NCBI Taxonomy" id="85558"/>
    <lineage>
        <taxon>Bacteria</taxon>
        <taxon>Bacillati</taxon>
        <taxon>Actinomycetota</taxon>
        <taxon>Actinomycetes</taxon>
        <taxon>Kitasatosporales</taxon>
        <taxon>Streptomycetaceae</taxon>
        <taxon>Streptomyces</taxon>
    </lineage>
</organism>
<evidence type="ECO:0000313" key="2">
    <source>
        <dbReference type="Proteomes" id="UP001223072"/>
    </source>
</evidence>
<evidence type="ECO:0000313" key="1">
    <source>
        <dbReference type="EMBL" id="MDQ0935131.1"/>
    </source>
</evidence>
<comment type="caution">
    <text evidence="1">The sequence shown here is derived from an EMBL/GenBank/DDBJ whole genome shotgun (WGS) entry which is preliminary data.</text>
</comment>
<evidence type="ECO:0008006" key="3">
    <source>
        <dbReference type="Google" id="ProtNLM"/>
    </source>
</evidence>
<name>A0ABU0RT33_9ACTN</name>
<sequence>MTGPGPYKPPRYKPRGWGEELRRRQHNAGMSAWELADLLGVHEHDISLDHLPNQPLHVVLELARRLDRHPSDLTPYAAEVYGHPLHFDAQFPTEPAPGTGTDALAVLNALAHAGRPLTADFLAESLGWNLDRVSDAIERAWAYPHLAGPYALRRAAPAHFTLSPRLDVLTDRQMNWVHPANHTEPWRHPQDAHYRPLQRDVLSSQDAAVLFQASYDGSVSTEPEEPTAATIAGLLDAGLLARADDGTAVLADDVRYGLRLTDDDVSTC</sequence>
<dbReference type="EMBL" id="JAUSZS010000006">
    <property type="protein sequence ID" value="MDQ0935131.1"/>
    <property type="molecule type" value="Genomic_DNA"/>
</dbReference>
<proteinExistence type="predicted"/>
<keyword evidence="2" id="KW-1185">Reference proteome</keyword>
<dbReference type="RefSeq" id="WP_307628741.1">
    <property type="nucleotide sequence ID" value="NZ_JAUSZS010000006.1"/>
</dbReference>
<reference evidence="1 2" key="1">
    <citation type="submission" date="2023-07" db="EMBL/GenBank/DDBJ databases">
        <title>Comparative genomics of wheat-associated soil bacteria to identify genetic determinants of phenazine resistance.</title>
        <authorList>
            <person name="Mouncey N."/>
        </authorList>
    </citation>
    <scope>NUCLEOTIDE SEQUENCE [LARGE SCALE GENOMIC DNA]</scope>
    <source>
        <strain evidence="1 2">W2I16</strain>
    </source>
</reference>